<reference evidence="4 5" key="1">
    <citation type="submission" date="2019-09" db="EMBL/GenBank/DDBJ databases">
        <title>Genome sequencing of Ng87 strain.</title>
        <authorList>
            <person name="Karasev E.S."/>
            <person name="Andronov E."/>
        </authorList>
    </citation>
    <scope>NUCLEOTIDE SEQUENCE [LARGE SCALE GENOMIC DNA]</scope>
    <source>
        <strain evidence="4 5">Ng87</strain>
    </source>
</reference>
<evidence type="ECO:0000259" key="3">
    <source>
        <dbReference type="Pfam" id="PF07859"/>
    </source>
</evidence>
<dbReference type="GO" id="GO:0004806">
    <property type="term" value="F:triacylglycerol lipase activity"/>
    <property type="evidence" value="ECO:0007669"/>
    <property type="project" value="TreeGrafter"/>
</dbReference>
<dbReference type="Proteomes" id="UP000386575">
    <property type="component" value="Unassembled WGS sequence"/>
</dbReference>
<dbReference type="Pfam" id="PF07859">
    <property type="entry name" value="Abhydrolase_3"/>
    <property type="match status" value="1"/>
</dbReference>
<dbReference type="Gene3D" id="3.40.50.1820">
    <property type="entry name" value="alpha/beta hydrolase"/>
    <property type="match status" value="1"/>
</dbReference>
<sequence>MSKAQLDFILDISSQNPPPEDATPAMMRAWFEGINAQTPIADGSMIERVLAGPCGGDLIRREETDERRLVIYYHGGGFFFGSSRSHRVIATHLARTSGATVLAADYRLAPEYPAPAAHDDALAIYKWALARGYDPRAIALTGDSAGGNLVLSVAGRAKKEGLPQPGTLVLMSPALDFAGEGDSHHSVTDAPLLTPQLMELFNMVYVGTGDRKSELVTPFYSDFTGLPPTLVQVGSWEILRDDSVTVVERLKAAGVCAELKIFDGMVHSWQLFAPMLDEGMQSIEEAGGFLREHLRGVGAPLSDGSSFGL</sequence>
<dbReference type="InterPro" id="IPR029058">
    <property type="entry name" value="AB_hydrolase_fold"/>
</dbReference>
<protein>
    <submittedName>
        <fullName evidence="4">Alpha/beta hydrolase</fullName>
    </submittedName>
</protein>
<organism evidence="4 5">
    <name type="scientific">Neorhizobium galegae</name>
    <name type="common">Rhizobium galegae</name>
    <dbReference type="NCBI Taxonomy" id="399"/>
    <lineage>
        <taxon>Bacteria</taxon>
        <taxon>Pseudomonadati</taxon>
        <taxon>Pseudomonadota</taxon>
        <taxon>Alphaproteobacteria</taxon>
        <taxon>Hyphomicrobiales</taxon>
        <taxon>Rhizobiaceae</taxon>
        <taxon>Rhizobium/Agrobacterium group</taxon>
        <taxon>Neorhizobium</taxon>
    </lineage>
</organism>
<comment type="caution">
    <text evidence="4">The sequence shown here is derived from an EMBL/GenBank/DDBJ whole genome shotgun (WGS) entry which is preliminary data.</text>
</comment>
<dbReference type="InterPro" id="IPR013094">
    <property type="entry name" value="AB_hydrolase_3"/>
</dbReference>
<evidence type="ECO:0000256" key="1">
    <source>
        <dbReference type="ARBA" id="ARBA00010515"/>
    </source>
</evidence>
<comment type="similarity">
    <text evidence="1">Belongs to the 'GDXG' lipolytic enzyme family.</text>
</comment>
<dbReference type="SUPFAM" id="SSF53474">
    <property type="entry name" value="alpha/beta-Hydrolases"/>
    <property type="match status" value="1"/>
</dbReference>
<dbReference type="EMBL" id="VZUL01000003">
    <property type="protein sequence ID" value="KAB1083953.1"/>
    <property type="molecule type" value="Genomic_DNA"/>
</dbReference>
<name>A0A6A1TIX6_NEOGA</name>
<evidence type="ECO:0000313" key="4">
    <source>
        <dbReference type="EMBL" id="KAB1083953.1"/>
    </source>
</evidence>
<feature type="domain" description="Alpha/beta hydrolase fold-3" evidence="3">
    <location>
        <begin position="70"/>
        <end position="270"/>
    </location>
</feature>
<evidence type="ECO:0000313" key="5">
    <source>
        <dbReference type="Proteomes" id="UP000386575"/>
    </source>
</evidence>
<evidence type="ECO:0000256" key="2">
    <source>
        <dbReference type="ARBA" id="ARBA00022801"/>
    </source>
</evidence>
<keyword evidence="2 4" id="KW-0378">Hydrolase</keyword>
<dbReference type="AlphaFoldDB" id="A0A6A1TIX6"/>
<dbReference type="PANTHER" id="PTHR48081">
    <property type="entry name" value="AB HYDROLASE SUPERFAMILY PROTEIN C4A8.06C"/>
    <property type="match status" value="1"/>
</dbReference>
<accession>A0A6A1TIX6</accession>
<dbReference type="InterPro" id="IPR050300">
    <property type="entry name" value="GDXG_lipolytic_enzyme"/>
</dbReference>
<proteinExistence type="inferred from homology"/>
<dbReference type="RefSeq" id="WP_151047244.1">
    <property type="nucleotide sequence ID" value="NZ_VZUL01000003.1"/>
</dbReference>
<gene>
    <name evidence="4" type="ORF">F4V91_31640</name>
</gene>
<dbReference type="PANTHER" id="PTHR48081:SF30">
    <property type="entry name" value="ACETYL-HYDROLASE LIPR-RELATED"/>
    <property type="match status" value="1"/>
</dbReference>